<evidence type="ECO:0000259" key="2">
    <source>
        <dbReference type="PROSITE" id="PS50103"/>
    </source>
</evidence>
<evidence type="ECO:0000313" key="3">
    <source>
        <dbReference type="EMBL" id="CAE0706840.1"/>
    </source>
</evidence>
<organism evidence="3">
    <name type="scientific">Pelagomonas calceolata</name>
    <dbReference type="NCBI Taxonomy" id="35677"/>
    <lineage>
        <taxon>Eukaryota</taxon>
        <taxon>Sar</taxon>
        <taxon>Stramenopiles</taxon>
        <taxon>Ochrophyta</taxon>
        <taxon>Pelagophyceae</taxon>
        <taxon>Pelagomonadales</taxon>
        <taxon>Pelagomonadaceae</taxon>
        <taxon>Pelagomonas</taxon>
    </lineage>
</organism>
<keyword evidence="1" id="KW-0863">Zinc-finger</keyword>
<dbReference type="OrthoDB" id="7459479at2759"/>
<dbReference type="Proteomes" id="UP000789595">
    <property type="component" value="Unassembled WGS sequence"/>
</dbReference>
<evidence type="ECO:0000313" key="4">
    <source>
        <dbReference type="EMBL" id="CAH0365788.1"/>
    </source>
</evidence>
<name>A0A7S4EDP0_9STRA</name>
<protein>
    <recommendedName>
        <fullName evidence="2">C3H1-type domain-containing protein</fullName>
    </recommendedName>
</protein>
<dbReference type="InterPro" id="IPR000571">
    <property type="entry name" value="Znf_CCCH"/>
</dbReference>
<keyword evidence="5" id="KW-1185">Reference proteome</keyword>
<feature type="zinc finger region" description="C3H1-type" evidence="1">
    <location>
        <begin position="141"/>
        <end position="168"/>
    </location>
</feature>
<accession>A0A7S4EDP0</accession>
<dbReference type="EMBL" id="HBIW01025837">
    <property type="protein sequence ID" value="CAE0706840.1"/>
    <property type="molecule type" value="Transcribed_RNA"/>
</dbReference>
<gene>
    <name evidence="3" type="ORF">PCAL00307_LOCUS22291</name>
    <name evidence="4" type="ORF">PECAL_1P22440</name>
</gene>
<reference evidence="3" key="1">
    <citation type="submission" date="2021-01" db="EMBL/GenBank/DDBJ databases">
        <authorList>
            <person name="Corre E."/>
            <person name="Pelletier E."/>
            <person name="Niang G."/>
            <person name="Scheremetjew M."/>
            <person name="Finn R."/>
            <person name="Kale V."/>
            <person name="Holt S."/>
            <person name="Cochrane G."/>
            <person name="Meng A."/>
            <person name="Brown T."/>
            <person name="Cohen L."/>
        </authorList>
    </citation>
    <scope>NUCLEOTIDE SEQUENCE</scope>
    <source>
        <strain evidence="3">CCMP1756</strain>
    </source>
</reference>
<evidence type="ECO:0000256" key="1">
    <source>
        <dbReference type="PROSITE-ProRule" id="PRU00723"/>
    </source>
</evidence>
<keyword evidence="1" id="KW-0479">Metal-binding</keyword>
<evidence type="ECO:0000313" key="5">
    <source>
        <dbReference type="Proteomes" id="UP000789595"/>
    </source>
</evidence>
<dbReference type="PROSITE" id="PS50103">
    <property type="entry name" value="ZF_C3H1"/>
    <property type="match status" value="1"/>
</dbReference>
<dbReference type="EMBL" id="CAKKNE010000001">
    <property type="protein sequence ID" value="CAH0365788.1"/>
    <property type="molecule type" value="Genomic_DNA"/>
</dbReference>
<sequence>MSTTTAVLATTTPVPVKNASVPAESPTAATHKTQRWERTLAATTEAPLERFEAKLVRWRRLGKNLVFLDVVRTGRDDEWQLACAAATFPPAAERADVVVVEAREEPACSRRGLRALRCDALAVLTERPSAEKPAKNPDTREKKDVLCKVWARGDACTTKNCPYRHAFRDAFEETWGRRLRLRRDHDLKQDAADPFAAYDKYANKNAWRFVPGDDNRKRRHAARHVEFGAWILHRFGRSLLEAGPVLDVAGGRGQLAWELQCVHGLRAVSLDPRSAKVPRKSRRKLLRKRLAALTPDSSPRDQLMARNPRRVEALLDPAFEASEQGRALLESCSAIVALHADEATEAAVDAALKYGKPFAVVPCCVFADLFPNRPAAVRTTAEFCDYLAAKAGATLEYLRFEGKNKVVVRGDAPPRRDVAITEPRDPSHVVSGVKTDLMFERMRREHKSAAAAA</sequence>
<dbReference type="GO" id="GO:0008270">
    <property type="term" value="F:zinc ion binding"/>
    <property type="evidence" value="ECO:0007669"/>
    <property type="project" value="UniProtKB-KW"/>
</dbReference>
<dbReference type="PANTHER" id="PTHR36971:SF1">
    <property type="entry name" value="METHYLTRANSFERASE DOMAIN-CONTAINING PROTEIN"/>
    <property type="match status" value="1"/>
</dbReference>
<dbReference type="AlphaFoldDB" id="A0A7S4EDP0"/>
<feature type="domain" description="C3H1-type" evidence="2">
    <location>
        <begin position="141"/>
        <end position="168"/>
    </location>
</feature>
<dbReference type="PANTHER" id="PTHR36971">
    <property type="entry name" value="UNNAMED PRODUCT"/>
    <property type="match status" value="1"/>
</dbReference>
<keyword evidence="1" id="KW-0862">Zinc</keyword>
<proteinExistence type="predicted"/>
<reference evidence="4" key="2">
    <citation type="submission" date="2021-11" db="EMBL/GenBank/DDBJ databases">
        <authorList>
            <consortium name="Genoscope - CEA"/>
            <person name="William W."/>
        </authorList>
    </citation>
    <scope>NUCLEOTIDE SEQUENCE</scope>
</reference>